<evidence type="ECO:0000313" key="2">
    <source>
        <dbReference type="Proteomes" id="UP000722485"/>
    </source>
</evidence>
<dbReference type="AlphaFoldDB" id="A0A9P5HH86"/>
<organism evidence="1 2">
    <name type="scientific">Cylindrodendrum hubeiense</name>
    <dbReference type="NCBI Taxonomy" id="595255"/>
    <lineage>
        <taxon>Eukaryota</taxon>
        <taxon>Fungi</taxon>
        <taxon>Dikarya</taxon>
        <taxon>Ascomycota</taxon>
        <taxon>Pezizomycotina</taxon>
        <taxon>Sordariomycetes</taxon>
        <taxon>Hypocreomycetidae</taxon>
        <taxon>Hypocreales</taxon>
        <taxon>Nectriaceae</taxon>
        <taxon>Cylindrodendrum</taxon>
    </lineage>
</organism>
<gene>
    <name evidence="1" type="ORF">G7Z17_g5364</name>
</gene>
<sequence length="228" mass="25120">MASPVPVPAADIAAVYNVSGRFLELRAKGELPSSILPPFFKREEFFGGLRFSLRSFSAGYGKPVQKPFESSFKLPIQLPVDHFNNKSVAVETSLGTWTIPIHYDGLLGSAQGDSNDDAIFGDVLTPINEFLTSDHDLSIRAQIPKTTGNARTSIDPEFNEDYLKLVTSGIFDGAITWTFKWNKIPTGEGENPQFINVTTSIWNGEVGPIARTSRIVQPYIVHFVVLET</sequence>
<reference evidence="1" key="1">
    <citation type="submission" date="2020-03" db="EMBL/GenBank/DDBJ databases">
        <title>Draft Genome Sequence of Cylindrodendrum hubeiense.</title>
        <authorList>
            <person name="Buettner E."/>
            <person name="Kellner H."/>
        </authorList>
    </citation>
    <scope>NUCLEOTIDE SEQUENCE</scope>
    <source>
        <strain evidence="1">IHI 201604</strain>
    </source>
</reference>
<protein>
    <submittedName>
        <fullName evidence="1">Uncharacterized protein</fullName>
    </submittedName>
</protein>
<comment type="caution">
    <text evidence="1">The sequence shown here is derived from an EMBL/GenBank/DDBJ whole genome shotgun (WGS) entry which is preliminary data.</text>
</comment>
<dbReference type="EMBL" id="JAANBB010000088">
    <property type="protein sequence ID" value="KAF7550948.1"/>
    <property type="molecule type" value="Genomic_DNA"/>
</dbReference>
<name>A0A9P5HH86_9HYPO</name>
<dbReference type="Proteomes" id="UP000722485">
    <property type="component" value="Unassembled WGS sequence"/>
</dbReference>
<accession>A0A9P5HH86</accession>
<proteinExistence type="predicted"/>
<evidence type="ECO:0000313" key="1">
    <source>
        <dbReference type="EMBL" id="KAF7550948.1"/>
    </source>
</evidence>
<keyword evidence="2" id="KW-1185">Reference proteome</keyword>
<dbReference type="OrthoDB" id="5076294at2759"/>